<evidence type="ECO:0000313" key="1">
    <source>
        <dbReference type="EMBL" id="EGX47158.1"/>
    </source>
</evidence>
<comment type="caution">
    <text evidence="1">The sequence shown here is derived from an EMBL/GenBank/DDBJ whole genome shotgun (WGS) entry which is preliminary data.</text>
</comment>
<evidence type="ECO:0000313" key="2">
    <source>
        <dbReference type="Proteomes" id="UP000008784"/>
    </source>
</evidence>
<dbReference type="SUPFAM" id="SSF52047">
    <property type="entry name" value="RNI-like"/>
    <property type="match status" value="1"/>
</dbReference>
<reference evidence="1 2" key="1">
    <citation type="journal article" date="2011" name="PLoS Pathog.">
        <title>Genomic and proteomic analyses of the fungus Arthrobotrys oligospora provide insights into nematode-trap formation.</title>
        <authorList>
            <person name="Yang J."/>
            <person name="Wang L."/>
            <person name="Ji X."/>
            <person name="Feng Y."/>
            <person name="Li X."/>
            <person name="Zou C."/>
            <person name="Xu J."/>
            <person name="Ren Y."/>
            <person name="Mi Q."/>
            <person name="Wu J."/>
            <person name="Liu S."/>
            <person name="Liu Y."/>
            <person name="Huang X."/>
            <person name="Wang H."/>
            <person name="Niu X."/>
            <person name="Li J."/>
            <person name="Liang L."/>
            <person name="Luo Y."/>
            <person name="Ji K."/>
            <person name="Zhou W."/>
            <person name="Yu Z."/>
            <person name="Li G."/>
            <person name="Liu Y."/>
            <person name="Li L."/>
            <person name="Qiao M."/>
            <person name="Feng L."/>
            <person name="Zhang K.-Q."/>
        </authorList>
    </citation>
    <scope>NUCLEOTIDE SEQUENCE [LARGE SCALE GENOMIC DNA]</scope>
    <source>
        <strain evidence="2">ATCC 24927 / CBS 115.81 / DSM 1491</strain>
    </source>
</reference>
<dbReference type="HOGENOM" id="CLU_566219_0_0_1"/>
<dbReference type="EMBL" id="ADOT01000172">
    <property type="protein sequence ID" value="EGX47158.1"/>
    <property type="molecule type" value="Genomic_DNA"/>
</dbReference>
<protein>
    <submittedName>
        <fullName evidence="1">Uncharacterized protein</fullName>
    </submittedName>
</protein>
<proteinExistence type="predicted"/>
<dbReference type="Proteomes" id="UP000008784">
    <property type="component" value="Unassembled WGS sequence"/>
</dbReference>
<dbReference type="AlphaFoldDB" id="G1XIM7"/>
<dbReference type="InParanoid" id="G1XIM7"/>
<dbReference type="Gene3D" id="3.80.10.10">
    <property type="entry name" value="Ribonuclease Inhibitor"/>
    <property type="match status" value="1"/>
</dbReference>
<sequence length="533" mass="59452">MSFLSLPPELCLQIAKLLKPNREALRNFRLATKSAYDITTEVLFEEVSIHYGVTRSVSQMNGLADSPTVRPSVRSLFLPGESFFPISEDFTFPEYTKFPWTRNPERTSDALKQPKKSNARGNHLRYRDLETNPTIFHESPSRPWVEYNPKLQRYKRQRDEYTNSLVNLIKSLPNLKRIHIAIGVFWAALRMDDWCILFRDTLWRVIADTGGVCEIEISIPRAVKAVWLMFGGYDVERLLGGEKADDGRAVVFPNITSFKINANSLSQEAPVSILKRGFTGFFSHLPNLTSYSFKNSHPLISFDFPPPASICPKLSSLHLSNIKLEGNNPLVYRVFQNTIAGCSLLEYLELDTIVIVPTYDTKPITTPTAIRQTEGLSYLAATGYYPTYIDAEIVPLDLTGCPLPDLTWGDFFALWANSLKMLKGVGFRRLVYGRKSLGWGGRDTRDILLPMSDSEPRALAREVGGGEVEVISPFRRDYSELQALKRKVSGGSGEGAFCGDGDGDGGGGGGGGGEVCRYKYWRFGEIPKALGGG</sequence>
<accession>G1XIM7</accession>
<name>G1XIM7_ARTOA</name>
<keyword evidence="2" id="KW-1185">Reference proteome</keyword>
<dbReference type="OrthoDB" id="5326149at2759"/>
<gene>
    <name evidence="1" type="ORF">AOL_s00097g204</name>
</gene>
<organism evidence="1 2">
    <name type="scientific">Arthrobotrys oligospora (strain ATCC 24927 / CBS 115.81 / DSM 1491)</name>
    <name type="common">Nematode-trapping fungus</name>
    <name type="synonym">Didymozoophaga oligospora</name>
    <dbReference type="NCBI Taxonomy" id="756982"/>
    <lineage>
        <taxon>Eukaryota</taxon>
        <taxon>Fungi</taxon>
        <taxon>Dikarya</taxon>
        <taxon>Ascomycota</taxon>
        <taxon>Pezizomycotina</taxon>
        <taxon>Orbiliomycetes</taxon>
        <taxon>Orbiliales</taxon>
        <taxon>Orbiliaceae</taxon>
        <taxon>Orbilia</taxon>
        <taxon>Orbilia oligospora</taxon>
    </lineage>
</organism>
<dbReference type="GeneID" id="22895238"/>
<dbReference type="RefSeq" id="XP_011124339.1">
    <property type="nucleotide sequence ID" value="XM_011126037.1"/>
</dbReference>
<dbReference type="InterPro" id="IPR032675">
    <property type="entry name" value="LRR_dom_sf"/>
</dbReference>